<accession>A0A401RAS3</accession>
<sequence>MFSERTWQCQYLRMLRQRNVTLLLVAGVYGLSSMGDQMAVVSLTLRLHDQGQPGWVISTLVVASVVPVVVVGPFAAPLVDRLESRRLMVIVTALQTLVAVGLATVNDVAVTIGFLILLGVGLALVSPALQLLVPQLGGHDQAASGYARLETFRTGGNVAGPTLAGVLVAQFDGRITLLVNAATFAVMTVAFPGNPSRTASG</sequence>
<organism evidence="8 9">
    <name type="scientific">Streptomyces noursei</name>
    <name type="common">Streptomyces albulus</name>
    <dbReference type="NCBI Taxonomy" id="1971"/>
    <lineage>
        <taxon>Bacteria</taxon>
        <taxon>Bacillati</taxon>
        <taxon>Actinomycetota</taxon>
        <taxon>Actinomycetes</taxon>
        <taxon>Kitasatosporales</taxon>
        <taxon>Streptomycetaceae</taxon>
        <taxon>Streptomyces</taxon>
    </lineage>
</organism>
<evidence type="ECO:0000256" key="3">
    <source>
        <dbReference type="ARBA" id="ARBA00022692"/>
    </source>
</evidence>
<keyword evidence="4 6" id="KW-1133">Transmembrane helix</keyword>
<gene>
    <name evidence="8" type="primary">lplT</name>
    <name evidence="8" type="ORF">SALB_07488</name>
</gene>
<dbReference type="Pfam" id="PF07690">
    <property type="entry name" value="MFS_1"/>
    <property type="match status" value="1"/>
</dbReference>
<dbReference type="InterPro" id="IPR036259">
    <property type="entry name" value="MFS_trans_sf"/>
</dbReference>
<feature type="transmembrane region" description="Helical" evidence="6">
    <location>
        <begin position="20"/>
        <end position="43"/>
    </location>
</feature>
<name>A0A401RAS3_STRNR</name>
<feature type="domain" description="Major facilitator superfamily (MFS) profile" evidence="7">
    <location>
        <begin position="1"/>
        <end position="201"/>
    </location>
</feature>
<feature type="transmembrane region" description="Helical" evidence="6">
    <location>
        <begin position="87"/>
        <end position="105"/>
    </location>
</feature>
<comment type="caution">
    <text evidence="8">The sequence shown here is derived from an EMBL/GenBank/DDBJ whole genome shotgun (WGS) entry which is preliminary data.</text>
</comment>
<comment type="subcellular location">
    <subcellularLocation>
        <location evidence="1">Cell membrane</location>
        <topology evidence="1">Multi-pass membrane protein</topology>
    </subcellularLocation>
</comment>
<dbReference type="AlphaFoldDB" id="A0A401RAS3"/>
<keyword evidence="3 6" id="KW-0812">Transmembrane</keyword>
<protein>
    <submittedName>
        <fullName evidence="8">Lysophospholipid transporter LplT</fullName>
    </submittedName>
</protein>
<keyword evidence="5 6" id="KW-0472">Membrane</keyword>
<dbReference type="RefSeq" id="WP_016571480.1">
    <property type="nucleotide sequence ID" value="NZ_BHXC01000007.1"/>
</dbReference>
<evidence type="ECO:0000256" key="5">
    <source>
        <dbReference type="ARBA" id="ARBA00023136"/>
    </source>
</evidence>
<dbReference type="SUPFAM" id="SSF103473">
    <property type="entry name" value="MFS general substrate transporter"/>
    <property type="match status" value="1"/>
</dbReference>
<dbReference type="GO" id="GO:0022857">
    <property type="term" value="F:transmembrane transporter activity"/>
    <property type="evidence" value="ECO:0007669"/>
    <property type="project" value="InterPro"/>
</dbReference>
<dbReference type="InterPro" id="IPR020846">
    <property type="entry name" value="MFS_dom"/>
</dbReference>
<dbReference type="PANTHER" id="PTHR23513">
    <property type="entry name" value="INTEGRAL MEMBRANE EFFLUX PROTEIN-RELATED"/>
    <property type="match status" value="1"/>
</dbReference>
<feature type="transmembrane region" description="Helical" evidence="6">
    <location>
        <begin position="55"/>
        <end position="75"/>
    </location>
</feature>
<evidence type="ECO:0000256" key="2">
    <source>
        <dbReference type="ARBA" id="ARBA00022475"/>
    </source>
</evidence>
<dbReference type="PANTHER" id="PTHR23513:SF6">
    <property type="entry name" value="MAJOR FACILITATOR SUPERFAMILY ASSOCIATED DOMAIN-CONTAINING PROTEIN"/>
    <property type="match status" value="1"/>
</dbReference>
<dbReference type="Gene3D" id="1.20.1250.20">
    <property type="entry name" value="MFS general substrate transporter like domains"/>
    <property type="match status" value="1"/>
</dbReference>
<evidence type="ECO:0000259" key="7">
    <source>
        <dbReference type="PROSITE" id="PS50850"/>
    </source>
</evidence>
<dbReference type="PROSITE" id="PS50850">
    <property type="entry name" value="MFS"/>
    <property type="match status" value="1"/>
</dbReference>
<evidence type="ECO:0000313" key="8">
    <source>
        <dbReference type="EMBL" id="GCB94687.1"/>
    </source>
</evidence>
<evidence type="ECO:0000313" key="9">
    <source>
        <dbReference type="Proteomes" id="UP000288351"/>
    </source>
</evidence>
<reference evidence="8 9" key="1">
    <citation type="journal article" date="2019" name="Microbiol. Resour. Announc.">
        <title>Draft Genome Sequence of the Most Traditional epsilon-Poly-l-Lysine Producer, Streptomyces albulus NBRC14147.</title>
        <authorList>
            <person name="Yamanaka K."/>
            <person name="Hamano Y."/>
        </authorList>
    </citation>
    <scope>NUCLEOTIDE SEQUENCE [LARGE SCALE GENOMIC DNA]</scope>
    <source>
        <strain evidence="8 9">NBRC 14147</strain>
    </source>
</reference>
<dbReference type="InterPro" id="IPR011701">
    <property type="entry name" value="MFS"/>
</dbReference>
<keyword evidence="2" id="KW-1003">Cell membrane</keyword>
<evidence type="ECO:0000256" key="6">
    <source>
        <dbReference type="SAM" id="Phobius"/>
    </source>
</evidence>
<dbReference type="Proteomes" id="UP000288351">
    <property type="component" value="Unassembled WGS sequence"/>
</dbReference>
<dbReference type="GO" id="GO:0005886">
    <property type="term" value="C:plasma membrane"/>
    <property type="evidence" value="ECO:0007669"/>
    <property type="project" value="UniProtKB-SubCell"/>
</dbReference>
<evidence type="ECO:0000256" key="4">
    <source>
        <dbReference type="ARBA" id="ARBA00022989"/>
    </source>
</evidence>
<evidence type="ECO:0000256" key="1">
    <source>
        <dbReference type="ARBA" id="ARBA00004651"/>
    </source>
</evidence>
<proteinExistence type="predicted"/>
<feature type="transmembrane region" description="Helical" evidence="6">
    <location>
        <begin position="111"/>
        <end position="133"/>
    </location>
</feature>
<dbReference type="EMBL" id="BHXC01000007">
    <property type="protein sequence ID" value="GCB94687.1"/>
    <property type="molecule type" value="Genomic_DNA"/>
</dbReference>